<dbReference type="GO" id="GO:0000160">
    <property type="term" value="P:phosphorelay signal transduction system"/>
    <property type="evidence" value="ECO:0007669"/>
    <property type="project" value="InterPro"/>
</dbReference>
<dbReference type="Gene3D" id="3.40.50.2300">
    <property type="match status" value="1"/>
</dbReference>
<dbReference type="PROSITE" id="PS50110">
    <property type="entry name" value="RESPONSE_REGULATORY"/>
    <property type="match status" value="1"/>
</dbReference>
<feature type="modified residue" description="4-aspartylphosphate" evidence="2">
    <location>
        <position position="52"/>
    </location>
</feature>
<dbReference type="SMART" id="SM00448">
    <property type="entry name" value="REC"/>
    <property type="match status" value="1"/>
</dbReference>
<dbReference type="Pfam" id="PF00072">
    <property type="entry name" value="Response_reg"/>
    <property type="match status" value="1"/>
</dbReference>
<evidence type="ECO:0000313" key="4">
    <source>
        <dbReference type="EMBL" id="QGY43653.1"/>
    </source>
</evidence>
<evidence type="ECO:0000313" key="5">
    <source>
        <dbReference type="Proteomes" id="UP000428260"/>
    </source>
</evidence>
<evidence type="ECO:0000256" key="1">
    <source>
        <dbReference type="ARBA" id="ARBA00022553"/>
    </source>
</evidence>
<dbReference type="InterPro" id="IPR001789">
    <property type="entry name" value="Sig_transdc_resp-reg_receiver"/>
</dbReference>
<dbReference type="InterPro" id="IPR050956">
    <property type="entry name" value="2C_system_His_kinase"/>
</dbReference>
<proteinExistence type="predicted"/>
<sequence>MKRIISIEDNPASAEYIDIAIDMLGFSHKNFNNAKDGISFIEENGADLILMDVQLPELNGYEATKILKHKFPHIPIIIQTAYAMKGDKEKAFEAGCDDYVAKPISLKTLKEKIIAQIEK</sequence>
<reference evidence="4 5" key="1">
    <citation type="submission" date="2019-11" db="EMBL/GenBank/DDBJ databases">
        <authorList>
            <person name="Zheng R.K."/>
            <person name="Sun C.M."/>
        </authorList>
    </citation>
    <scope>NUCLEOTIDE SEQUENCE [LARGE SCALE GENOMIC DNA]</scope>
    <source>
        <strain evidence="4 5">WC007</strain>
    </source>
</reference>
<protein>
    <submittedName>
        <fullName evidence="4">Response regulator</fullName>
    </submittedName>
</protein>
<dbReference type="AlphaFoldDB" id="A0A6I6JWZ7"/>
<feature type="domain" description="Response regulatory" evidence="3">
    <location>
        <begin position="3"/>
        <end position="117"/>
    </location>
</feature>
<dbReference type="Proteomes" id="UP000428260">
    <property type="component" value="Chromosome"/>
</dbReference>
<name>A0A6I6JWZ7_9BACT</name>
<keyword evidence="1 2" id="KW-0597">Phosphoprotein</keyword>
<dbReference type="KEGG" id="mcos:GM418_08280"/>
<dbReference type="InterPro" id="IPR011006">
    <property type="entry name" value="CheY-like_superfamily"/>
</dbReference>
<evidence type="ECO:0000256" key="2">
    <source>
        <dbReference type="PROSITE-ProRule" id="PRU00169"/>
    </source>
</evidence>
<accession>A0A6I6JWZ7</accession>
<dbReference type="SUPFAM" id="SSF52172">
    <property type="entry name" value="CheY-like"/>
    <property type="match status" value="1"/>
</dbReference>
<dbReference type="PANTHER" id="PTHR43719:SF28">
    <property type="entry name" value="PEROXIDE STRESS-ACTIVATED HISTIDINE KINASE MAK1-RELATED"/>
    <property type="match status" value="1"/>
</dbReference>
<dbReference type="PANTHER" id="PTHR43719">
    <property type="entry name" value="TWO-COMPONENT HISTIDINE KINASE"/>
    <property type="match status" value="1"/>
</dbReference>
<gene>
    <name evidence="4" type="ORF">GM418_08280</name>
</gene>
<evidence type="ECO:0000259" key="3">
    <source>
        <dbReference type="PROSITE" id="PS50110"/>
    </source>
</evidence>
<dbReference type="RefSeq" id="WP_158864995.1">
    <property type="nucleotide sequence ID" value="NZ_CP046401.1"/>
</dbReference>
<keyword evidence="5" id="KW-1185">Reference proteome</keyword>
<dbReference type="EMBL" id="CP046401">
    <property type="protein sequence ID" value="QGY43653.1"/>
    <property type="molecule type" value="Genomic_DNA"/>
</dbReference>
<organism evidence="4 5">
    <name type="scientific">Maribellus comscasis</name>
    <dbReference type="NCBI Taxonomy" id="2681766"/>
    <lineage>
        <taxon>Bacteria</taxon>
        <taxon>Pseudomonadati</taxon>
        <taxon>Bacteroidota</taxon>
        <taxon>Bacteroidia</taxon>
        <taxon>Marinilabiliales</taxon>
        <taxon>Prolixibacteraceae</taxon>
        <taxon>Maribellus</taxon>
    </lineage>
</organism>